<protein>
    <submittedName>
        <fullName evidence="3">Ig-like domain-containing protein</fullName>
    </submittedName>
</protein>
<keyword evidence="4" id="KW-1185">Reference proteome</keyword>
<dbReference type="SUPFAM" id="SSF48239">
    <property type="entry name" value="Terpenoid cyclases/Protein prenyltransferases"/>
    <property type="match status" value="1"/>
</dbReference>
<organism evidence="3 4">
    <name type="scientific">Blautia intestinalis</name>
    <dbReference type="NCBI Taxonomy" id="2763028"/>
    <lineage>
        <taxon>Bacteria</taxon>
        <taxon>Bacillati</taxon>
        <taxon>Bacillota</taxon>
        <taxon>Clostridia</taxon>
        <taxon>Lachnospirales</taxon>
        <taxon>Lachnospiraceae</taxon>
        <taxon>Blautia</taxon>
    </lineage>
</organism>
<dbReference type="RefSeq" id="WP_147348996.1">
    <property type="nucleotide sequence ID" value="NZ_JACOQE010000001.1"/>
</dbReference>
<comment type="caution">
    <text evidence="3">The sequence shown here is derived from an EMBL/GenBank/DDBJ whole genome shotgun (WGS) entry which is preliminary data.</text>
</comment>
<feature type="chain" id="PRO_5045989735" evidence="1">
    <location>
        <begin position="33"/>
        <end position="1639"/>
    </location>
</feature>
<sequence>MKRKKLIMKKRALSWILALTLSATSFALPVSAAELDDNVQVENSGEDEISDFDNDADIEITDNGQGTDDGASETVDVTEDENVEDYSDFPGGEEADTDIDAFASEEDGQIATLSGVGTEANPYMIETAADVPEEIAEGTVYALGGDIILTEGQQISTIAGTLDGKGHVITLADKPLAETVSGTVQNLGVQGSVTLTLSDAQGGMVNTVTATGTIRNCYCTVDSKAASAYMDTIGGMAGNLQGTVCNSYFAGNTDNFGGGIAATNTDSYKISHALWTSGMSAVGMGKSDNTSEDSKTKVTADAIKTKVAVLNTEIAATGYYWVLPTDGRNNGLPVLQEGTFSIEVNWDDLNTAIQQASVLKKEEYTENTWNSVETALTEANELKEKETATQSEINAATKKLTDAIAALKKPLPSEPVALPADTSKITYITSQTDFSKMSYATKDSYFVLNADITLNSNYEDESFYMPYETFAGVLDGQGHTITFDGAPKMFAGIAATGVIQNIGFNGTMADNNGDPVGPLGRYVRGSVINCWSNISGKNACGIAGGVSDEAVISNCFAYGESPKGGIVNTCASGFTGMIKNTHWLTSSVVPSYSEGTLINSGAVSEEIMKTKDFISALNKNRGENGISWGQSSSGFAYFGEDQEYTPGSDWPELPEGEYCDIAFTNYNDSEAVTLEDAKLQVSPDSVNAYKIAGTFSLPGYTVPDGCTVYWSVENQKPDKAVAIAEEGGEFYVYKDGKATVKATLVDAEANPVQTLAYAAVISKTSKIEAIQLYIDDQDVTNKNYIIEGSATKSIKVKAQYEGETGFKDAAYSSFTYQAEDTDLIYNESVYSSFYFKKPGTSAIKVTSRNNPSVSAPVNLTSTYVAVESVRPALEDGSEIEIHGRNANSDGQETDGRVAFNPVHGTVIVTPENASYADNWEITSDNETIGYYDNGSKVYVPKQAGTVKYTATLTDMNPNTGDENTVTGTSSVTYRYKNPLTEIKVAGDTSDFSVKAQESTDFALDVKGTLSDQRYEVTEPSVNWTFDKKGVATITKTKSGAWKRVDGAPDTNNYFLCSEYKITGISEGTVVATGTPVDQTNNPVPIKLTITVTKGDKADTDNLALAKAGADSAATWIKGQAKDTLECTKDEWTVFTLLRHGETLSDAQNRSYYDSVVKTVKTWTDQKPTDIAKVSLALTIMGKDITDVDGVNLAEMMYNSTHLLDGSNELIWVLLALDAANIQIPADAKWSRESMISALLAYQNEKGFFGLFDNRGGSVDITAMALQPLARYQVTDAKVEAAVKKAVTWLKGAVKDDFGYGTPESTAQVLIALSALGIDPTVSDSGFGTVNMNMITSMMAYKCEDGGFAHVLGNATNGMATTQVLEALDAYILFKENNAAYWDVAGSAHVSHNWDEGVVTKEPTCTETGIKTYTCTECNGTKTEEILALGHTWSNWTTTSEATVFAKEVQKRTCSVCKTTDTREVGNKLKATMKVSANTVPLKVKQSIRNFKVTGMAKGDSVKSWKSSNTKIVKVSGKANGTCKISAQKRTGTARITITLKSGLKKTIKIKVQKSAVKTTKITGFKGGKKSITLKKGKKFTLVPICKPISSREKVTFTSSNKKVAKVDSKGRIKALKPGKATITVKVGNKKAKFKVTVKK</sequence>
<dbReference type="Gene3D" id="1.50.10.20">
    <property type="match status" value="1"/>
</dbReference>
<dbReference type="Gene3D" id="1.20.1270.90">
    <property type="entry name" value="AF1782-like"/>
    <property type="match status" value="1"/>
</dbReference>
<accession>A0ABR7HZD1</accession>
<dbReference type="Gene3D" id="2.160.20.110">
    <property type="match status" value="2"/>
</dbReference>
<dbReference type="EMBL" id="JACOQE010000001">
    <property type="protein sequence ID" value="MBC5739619.1"/>
    <property type="molecule type" value="Genomic_DNA"/>
</dbReference>
<feature type="domain" description="BIG2" evidence="2">
    <location>
        <begin position="675"/>
        <end position="754"/>
    </location>
</feature>
<evidence type="ECO:0000256" key="1">
    <source>
        <dbReference type="SAM" id="SignalP"/>
    </source>
</evidence>
<name>A0ABR7HZD1_9FIRM</name>
<dbReference type="CDD" id="cd00688">
    <property type="entry name" value="ISOPREN_C2_like"/>
    <property type="match status" value="1"/>
</dbReference>
<feature type="domain" description="BIG2" evidence="2">
    <location>
        <begin position="1468"/>
        <end position="1549"/>
    </location>
</feature>
<reference evidence="3 4" key="1">
    <citation type="submission" date="2020-08" db="EMBL/GenBank/DDBJ databases">
        <title>Genome public.</title>
        <authorList>
            <person name="Liu C."/>
            <person name="Sun Q."/>
        </authorList>
    </citation>
    <scope>NUCLEOTIDE SEQUENCE [LARGE SCALE GENOMIC DNA]</scope>
    <source>
        <strain evidence="3 4">27-44</strain>
    </source>
</reference>
<dbReference type="Proteomes" id="UP000633936">
    <property type="component" value="Unassembled WGS sequence"/>
</dbReference>
<dbReference type="SUPFAM" id="SSF49373">
    <property type="entry name" value="Invasin/intimin cell-adhesion fragments"/>
    <property type="match status" value="1"/>
</dbReference>
<evidence type="ECO:0000313" key="3">
    <source>
        <dbReference type="EMBL" id="MBC5739619.1"/>
    </source>
</evidence>
<dbReference type="SMART" id="SM00635">
    <property type="entry name" value="BID_2"/>
    <property type="match status" value="3"/>
</dbReference>
<gene>
    <name evidence="3" type="ORF">H8Z79_03925</name>
</gene>
<evidence type="ECO:0000313" key="4">
    <source>
        <dbReference type="Proteomes" id="UP000633936"/>
    </source>
</evidence>
<dbReference type="Pfam" id="PF02368">
    <property type="entry name" value="Big_2"/>
    <property type="match status" value="1"/>
</dbReference>
<evidence type="ECO:0000259" key="2">
    <source>
        <dbReference type="SMART" id="SM00635"/>
    </source>
</evidence>
<dbReference type="InterPro" id="IPR008964">
    <property type="entry name" value="Invasin/intimin_cell_adhesion"/>
</dbReference>
<feature type="domain" description="BIG2" evidence="2">
    <location>
        <begin position="1560"/>
        <end position="1636"/>
    </location>
</feature>
<keyword evidence="1" id="KW-0732">Signal</keyword>
<feature type="signal peptide" evidence="1">
    <location>
        <begin position="1"/>
        <end position="32"/>
    </location>
</feature>
<dbReference type="Gene3D" id="2.60.40.1080">
    <property type="match status" value="2"/>
</dbReference>
<dbReference type="InterPro" id="IPR008930">
    <property type="entry name" value="Terpenoid_cyclase/PrenylTrfase"/>
</dbReference>
<proteinExistence type="predicted"/>
<dbReference type="InterPro" id="IPR003343">
    <property type="entry name" value="Big_2"/>
</dbReference>